<protein>
    <submittedName>
        <fullName evidence="2">Heavy-metal-associated domain-containing protein</fullName>
    </submittedName>
</protein>
<feature type="region of interest" description="Disordered" evidence="1">
    <location>
        <begin position="359"/>
        <end position="380"/>
    </location>
</feature>
<keyword evidence="3" id="KW-1185">Reference proteome</keyword>
<dbReference type="Proteomes" id="UP001259803">
    <property type="component" value="Unassembled WGS sequence"/>
</dbReference>
<proteinExistence type="predicted"/>
<organism evidence="2 3">
    <name type="scientific">Croceicoccus esteveae</name>
    <dbReference type="NCBI Taxonomy" id="3075597"/>
    <lineage>
        <taxon>Bacteria</taxon>
        <taxon>Pseudomonadati</taxon>
        <taxon>Pseudomonadota</taxon>
        <taxon>Alphaproteobacteria</taxon>
        <taxon>Sphingomonadales</taxon>
        <taxon>Erythrobacteraceae</taxon>
        <taxon>Croceicoccus</taxon>
    </lineage>
</organism>
<gene>
    <name evidence="2" type="ORF">RM533_01320</name>
</gene>
<reference evidence="2 3" key="1">
    <citation type="submission" date="2023-09" db="EMBL/GenBank/DDBJ databases">
        <authorList>
            <person name="Rey-Velasco X."/>
        </authorList>
    </citation>
    <scope>NUCLEOTIDE SEQUENCE [LARGE SCALE GENOMIC DNA]</scope>
    <source>
        <strain evidence="2 3">F390</strain>
    </source>
</reference>
<accession>A0ABU2ZEV1</accession>
<evidence type="ECO:0000256" key="1">
    <source>
        <dbReference type="SAM" id="MobiDB-lite"/>
    </source>
</evidence>
<sequence length="463" mass="49754">MIFRSSEMRPTQLAAGPAQQSIRQVLTQATCQGGAMRGLQRLAGWRHTRLRVILTAGLVTLLALGGWRLAAQVEGDRGIAPIASTGDFEVSGIAVNASGDTAEEARQNGWREAQRKGWEQLYARTNGGAKPPELPDSSIASMVSAVVVEREHIGPRRYVARLGVIYDRTRAGNILGSTGQRARSAPMLVLPIVFSAGVEQLYETRTPWQRAWAQFRVSESPIDYVRPSGSGWESLLLNSGQMQRRSRSWWRIVLDEFGASNVVYPVARLERQYPGGPVSGTFTARFGPDNTYLDQFALTAQNEEALPVMLEQATLRLDAIFARALAQGRLGTDTTLDFKEEGFDANLLRTLAREMAPVRQPAAPAVQPPAPPAQQTQTPADPVAPAVSYAVQVATPDAQAIDSALAALRQVTGVQNVTVGSLAIGGTSVMRIAYAGSLAELGAALSARGWQVTQGTGALSISR</sequence>
<dbReference type="RefSeq" id="WP_311339379.1">
    <property type="nucleotide sequence ID" value="NZ_JAVRHS010000001.1"/>
</dbReference>
<evidence type="ECO:0000313" key="2">
    <source>
        <dbReference type="EMBL" id="MDT0574819.1"/>
    </source>
</evidence>
<dbReference type="EMBL" id="JAVRHS010000001">
    <property type="protein sequence ID" value="MDT0574819.1"/>
    <property type="molecule type" value="Genomic_DNA"/>
</dbReference>
<comment type="caution">
    <text evidence="2">The sequence shown here is derived from an EMBL/GenBank/DDBJ whole genome shotgun (WGS) entry which is preliminary data.</text>
</comment>
<name>A0ABU2ZEV1_9SPHN</name>
<evidence type="ECO:0000313" key="3">
    <source>
        <dbReference type="Proteomes" id="UP001259803"/>
    </source>
</evidence>